<proteinExistence type="predicted"/>
<dbReference type="Proteomes" id="UP000017429">
    <property type="component" value="Chromosome"/>
</dbReference>
<dbReference type="KEGG" id="msch:N508_002161"/>
<reference evidence="1" key="2">
    <citation type="submission" date="2022-05" db="EMBL/GenBank/DDBJ databases">
        <authorList>
            <person name="Proctor A.L."/>
            <person name="Phillips G.J."/>
            <person name="Wannemuehler M.J."/>
        </authorList>
    </citation>
    <scope>NUCLEOTIDE SEQUENCE</scope>
    <source>
        <strain evidence="1">ASF457</strain>
    </source>
</reference>
<dbReference type="EMBL" id="CP097562">
    <property type="protein sequence ID" value="USF25066.1"/>
    <property type="molecule type" value="Genomic_DNA"/>
</dbReference>
<name>V2QCH1_9BACT</name>
<sequence length="147" mass="16634">MRSLIIFFILLIPASLFAQSNILNFKIESNNTYVAEVKSGVGSIQDAYDLFLKYAENKVKTDNNLIPFARIQLKHGTYKVVVLNDAIYRLIESDGNSVKITGKTINNTYLESDEATNCQYNNKCSTITELVITKKGSGYKYLLKYIK</sequence>
<evidence type="ECO:0000313" key="2">
    <source>
        <dbReference type="Proteomes" id="UP000017429"/>
    </source>
</evidence>
<keyword evidence="2" id="KW-1185">Reference proteome</keyword>
<organism evidence="1 2">
    <name type="scientific">Mucispirillum schaedleri ASF457</name>
    <dbReference type="NCBI Taxonomy" id="1379858"/>
    <lineage>
        <taxon>Bacteria</taxon>
        <taxon>Pseudomonadati</taxon>
        <taxon>Deferribacterota</taxon>
        <taxon>Deferribacteres</taxon>
        <taxon>Deferribacterales</taxon>
        <taxon>Mucispirillaceae</taxon>
        <taxon>Mucispirillum</taxon>
    </lineage>
</organism>
<dbReference type="AlphaFoldDB" id="V2QCH1"/>
<reference evidence="1" key="3">
    <citation type="submission" date="2022-06" db="EMBL/GenBank/DDBJ databases">
        <title>Resources to Facilitate Use of the Altered Schaedler Flora (ASF) Mouse Model to Study Microbiome Function.</title>
        <authorList>
            <person name="Proctor A."/>
            <person name="Parvinroo S."/>
            <person name="Richie T."/>
            <person name="Jia X."/>
            <person name="Lee S.T.M."/>
            <person name="Karp P.D."/>
            <person name="Paley S."/>
            <person name="Kostic A.D."/>
            <person name="Pierre J.F."/>
            <person name="Wannemuehler M.J."/>
            <person name="Phillips G.J."/>
        </authorList>
    </citation>
    <scope>NUCLEOTIDE SEQUENCE</scope>
    <source>
        <strain evidence="1">ASF457</strain>
    </source>
</reference>
<evidence type="ECO:0000313" key="1">
    <source>
        <dbReference type="EMBL" id="USF25066.1"/>
    </source>
</evidence>
<dbReference type="RefSeq" id="WP_023275688.1">
    <property type="nucleotide sequence ID" value="NZ_CP097562.1"/>
</dbReference>
<reference evidence="1" key="1">
    <citation type="journal article" date="2014" name="Genome Announc.">
        <title>Draft genome sequences of the altered schaedler flora, a defined bacterial community from gnotobiotic mice.</title>
        <authorList>
            <person name="Wannemuehler M.J."/>
            <person name="Overstreet A.M."/>
            <person name="Ward D.V."/>
            <person name="Phillips G.J."/>
        </authorList>
    </citation>
    <scope>NUCLEOTIDE SEQUENCE</scope>
    <source>
        <strain evidence="1">ASF457</strain>
    </source>
</reference>
<accession>V2QCH1</accession>
<gene>
    <name evidence="1" type="ORF">N508_002161</name>
</gene>
<protein>
    <submittedName>
        <fullName evidence="1">Uncharacterized protein</fullName>
    </submittedName>
</protein>